<sequence length="456" mass="52353">MNVTEILQFVDGLVYQHTGKHLDDVQRAVVKGSYEGDTYNEIGEKNHFNKSHVGEVGGDLWKLLSEALGEDIKKTNCRSVLERVYIQSCDNSLNVYNINGNNNVYPPQILDNNFQKNNTQKSEPHKKSISAYRDLILAPKVIKFSNRETELQTLYNWIFNQNTPLISVLGLSGIGKTSLVRRFIDLNLDSFEVIIWKNLELTPSLNQIIAEILTTVETPENLNNSPVCQLLTLLKEKRCLIIIDDVQHIFTPGQFAGQYQAESKDYQKFFTTIAETEHQSNIILISQEKCAEMQCLDDRLYPVKALELLGLDDINILDNTGLNNQDSWLKLIQLYQGNPTYLKDIARLIQDVYDGDAADFLAENSLVITQNMQFCFNNLFHRLSPIEQQIILEFSKLDRPMSREELKENLALSSVDFVKGLQSLQYRYIVTKIKSDKILFKLSPVFSEYVRNYCQD</sequence>
<dbReference type="Pfam" id="PF00931">
    <property type="entry name" value="NB-ARC"/>
    <property type="match status" value="1"/>
</dbReference>
<keyword evidence="3" id="KW-0547">Nucleotide-binding</keyword>
<proteinExistence type="predicted"/>
<gene>
    <name evidence="3" type="ORF">ABWT76_004775</name>
</gene>
<organism evidence="3">
    <name type="scientific">Planktothricoides raciborskii GIHE-MW2</name>
    <dbReference type="NCBI Taxonomy" id="2792601"/>
    <lineage>
        <taxon>Bacteria</taxon>
        <taxon>Bacillati</taxon>
        <taxon>Cyanobacteriota</taxon>
        <taxon>Cyanophyceae</taxon>
        <taxon>Oscillatoriophycideae</taxon>
        <taxon>Oscillatoriales</taxon>
        <taxon>Oscillatoriaceae</taxon>
        <taxon>Planktothricoides</taxon>
    </lineage>
</organism>
<dbReference type="EMBL" id="CP159837">
    <property type="protein sequence ID" value="XCM36045.1"/>
    <property type="molecule type" value="Genomic_DNA"/>
</dbReference>
<dbReference type="GO" id="GO:0043531">
    <property type="term" value="F:ADP binding"/>
    <property type="evidence" value="ECO:0007669"/>
    <property type="project" value="InterPro"/>
</dbReference>
<protein>
    <submittedName>
        <fullName evidence="3">ATP-binding protein</fullName>
    </submittedName>
</protein>
<dbReference type="Pfam" id="PF26355">
    <property type="entry name" value="HTH_VMAP-M9"/>
    <property type="match status" value="1"/>
</dbReference>
<reference evidence="3" key="1">
    <citation type="submission" date="2024-07" db="EMBL/GenBank/DDBJ databases">
        <authorList>
            <person name="Kim Y.J."/>
            <person name="Jeong J.Y."/>
        </authorList>
    </citation>
    <scope>NUCLEOTIDE SEQUENCE</scope>
    <source>
        <strain evidence="3">GIHE-MW2</strain>
    </source>
</reference>
<dbReference type="InterPro" id="IPR002182">
    <property type="entry name" value="NB-ARC"/>
</dbReference>
<dbReference type="InterPro" id="IPR027417">
    <property type="entry name" value="P-loop_NTPase"/>
</dbReference>
<name>A0AAU8JBX7_9CYAN</name>
<dbReference type="SUPFAM" id="SSF52540">
    <property type="entry name" value="P-loop containing nucleoside triphosphate hydrolases"/>
    <property type="match status" value="1"/>
</dbReference>
<feature type="domain" description="NB-ARC" evidence="1">
    <location>
        <begin position="148"/>
        <end position="272"/>
    </location>
</feature>
<evidence type="ECO:0000259" key="2">
    <source>
        <dbReference type="Pfam" id="PF26355"/>
    </source>
</evidence>
<feature type="domain" description="vWA-MoxR associated protein N-terminal HTH" evidence="2">
    <location>
        <begin position="1"/>
        <end position="83"/>
    </location>
</feature>
<evidence type="ECO:0000259" key="1">
    <source>
        <dbReference type="Pfam" id="PF00931"/>
    </source>
</evidence>
<dbReference type="InterPro" id="IPR058651">
    <property type="entry name" value="HTH_VMAP-M9"/>
</dbReference>
<evidence type="ECO:0000313" key="3">
    <source>
        <dbReference type="EMBL" id="XCM36045.1"/>
    </source>
</evidence>
<accession>A0AAU8JBX7</accession>
<dbReference type="Gene3D" id="3.40.50.300">
    <property type="entry name" value="P-loop containing nucleotide triphosphate hydrolases"/>
    <property type="match status" value="1"/>
</dbReference>
<keyword evidence="3" id="KW-0067">ATP-binding</keyword>
<dbReference type="PRINTS" id="PR00364">
    <property type="entry name" value="DISEASERSIST"/>
</dbReference>
<dbReference type="AlphaFoldDB" id="A0AAU8JBX7"/>
<dbReference type="RefSeq" id="WP_354635053.1">
    <property type="nucleotide sequence ID" value="NZ_CP159837.1"/>
</dbReference>
<dbReference type="GO" id="GO:0005524">
    <property type="term" value="F:ATP binding"/>
    <property type="evidence" value="ECO:0007669"/>
    <property type="project" value="UniProtKB-KW"/>
</dbReference>